<dbReference type="GO" id="GO:0008237">
    <property type="term" value="F:metallopeptidase activity"/>
    <property type="evidence" value="ECO:0007669"/>
    <property type="project" value="UniProtKB-KW"/>
</dbReference>
<evidence type="ECO:0000256" key="1">
    <source>
        <dbReference type="PIRNR" id="PIRNR001238"/>
    </source>
</evidence>
<dbReference type="InterPro" id="IPR050378">
    <property type="entry name" value="Metallo-dep_Hydrolases_sf"/>
</dbReference>
<dbReference type="InterPro" id="IPR032466">
    <property type="entry name" value="Metal_Hydrolase"/>
</dbReference>
<dbReference type="GO" id="GO:0006508">
    <property type="term" value="P:proteolysis"/>
    <property type="evidence" value="ECO:0007669"/>
    <property type="project" value="UniProtKB-KW"/>
</dbReference>
<dbReference type="Gene3D" id="3.20.20.140">
    <property type="entry name" value="Metal-dependent hydrolases"/>
    <property type="match status" value="1"/>
</dbReference>
<dbReference type="GO" id="GO:0005737">
    <property type="term" value="C:cytoplasm"/>
    <property type="evidence" value="ECO:0007669"/>
    <property type="project" value="UniProtKB-SubCell"/>
</dbReference>
<reference evidence="6 7" key="1">
    <citation type="submission" date="2020-08" db="EMBL/GenBank/DDBJ databases">
        <title>Croceimicrobium hydrocarbonivorans gen. nov., sp. nov., a novel marine bacterium isolated from a bacterial consortium that degrades polyethylene terephthalate.</title>
        <authorList>
            <person name="Liu R."/>
        </authorList>
    </citation>
    <scope>NUCLEOTIDE SEQUENCE [LARGE SCALE GENOMIC DNA]</scope>
    <source>
        <strain evidence="6 7">A20-9</strain>
    </source>
</reference>
<dbReference type="InterPro" id="IPR006680">
    <property type="entry name" value="Amidohydro-rel"/>
</dbReference>
<keyword evidence="1" id="KW-0645">Protease</keyword>
<evidence type="ECO:0000259" key="5">
    <source>
        <dbReference type="Pfam" id="PF01979"/>
    </source>
</evidence>
<dbReference type="PANTHER" id="PTHR11647">
    <property type="entry name" value="HYDRANTOINASE/DIHYDROPYRIMIDINASE FAMILY MEMBER"/>
    <property type="match status" value="1"/>
</dbReference>
<feature type="binding site" evidence="3">
    <location>
        <position position="59"/>
    </location>
    <ligand>
        <name>Zn(2+)</name>
        <dbReference type="ChEBI" id="CHEBI:29105"/>
        <label>1</label>
        <note>catalytic</note>
    </ligand>
</feature>
<dbReference type="EMBL" id="CP060139">
    <property type="protein sequence ID" value="QNR26066.1"/>
    <property type="molecule type" value="Genomic_DNA"/>
</dbReference>
<evidence type="ECO:0000256" key="2">
    <source>
        <dbReference type="PIRSR" id="PIRSR001238-1"/>
    </source>
</evidence>
<dbReference type="NCBIfam" id="TIGR01975">
    <property type="entry name" value="isoAsp_dipep"/>
    <property type="match status" value="1"/>
</dbReference>
<feature type="binding site" evidence="3">
    <location>
        <position position="221"/>
    </location>
    <ligand>
        <name>Zn(2+)</name>
        <dbReference type="ChEBI" id="CHEBI:29105"/>
        <label>2</label>
        <note>catalytic</note>
    </ligand>
</feature>
<evidence type="ECO:0000256" key="3">
    <source>
        <dbReference type="PIRSR" id="PIRSR001238-3"/>
    </source>
</evidence>
<dbReference type="Gene3D" id="2.30.40.10">
    <property type="entry name" value="Urease, subunit C, domain 1"/>
    <property type="match status" value="1"/>
</dbReference>
<dbReference type="PANTHER" id="PTHR11647:SF1">
    <property type="entry name" value="COLLAPSIN RESPONSE MEDIATOR PROTEIN"/>
    <property type="match status" value="1"/>
</dbReference>
<comment type="function">
    <text evidence="1">Catalyzes the hydrolytic cleavage of a subset of L-isoaspartyl (L-beta-aspartyl) dipeptides. Used to degrade proteins damaged by L-isoaspartyl residues formation.</text>
</comment>
<feature type="binding site" evidence="3">
    <location>
        <position position="192"/>
    </location>
    <ligand>
        <name>Zn(2+)</name>
        <dbReference type="ChEBI" id="CHEBI:29105"/>
        <label>2</label>
        <note>catalytic</note>
    </ligand>
</feature>
<comment type="subcellular location">
    <subcellularLocation>
        <location evidence="1">Cytoplasm</location>
    </subcellularLocation>
</comment>
<keyword evidence="1 3" id="KW-0862">Zinc</keyword>
<dbReference type="InterPro" id="IPR010229">
    <property type="entry name" value="Pept_M38_dipep"/>
</dbReference>
<keyword evidence="7" id="KW-1185">Reference proteome</keyword>
<gene>
    <name evidence="6" type="ORF">H4K34_12705</name>
</gene>
<feature type="binding site" evidence="3">
    <location>
        <position position="276"/>
    </location>
    <ligand>
        <name>Zn(2+)</name>
        <dbReference type="ChEBI" id="CHEBI:29105"/>
        <label>1</label>
        <note>catalytic</note>
    </ligand>
</feature>
<feature type="binding site" evidence="3">
    <location>
        <position position="61"/>
    </location>
    <ligand>
        <name>Zn(2+)</name>
        <dbReference type="ChEBI" id="CHEBI:29105"/>
        <label>1</label>
        <note>catalytic</note>
    </ligand>
</feature>
<feature type="active site" description="Proton acceptor" evidence="2">
    <location>
        <position position="276"/>
    </location>
</feature>
<organism evidence="6 7">
    <name type="scientific">Croceimicrobium hydrocarbonivorans</name>
    <dbReference type="NCBI Taxonomy" id="2761580"/>
    <lineage>
        <taxon>Bacteria</taxon>
        <taxon>Pseudomonadati</taxon>
        <taxon>Bacteroidota</taxon>
        <taxon>Flavobacteriia</taxon>
        <taxon>Flavobacteriales</taxon>
        <taxon>Owenweeksiaceae</taxon>
        <taxon>Croceimicrobium</taxon>
    </lineage>
</organism>
<feature type="domain" description="Amidohydrolase-related" evidence="5">
    <location>
        <begin position="50"/>
        <end position="358"/>
    </location>
</feature>
<dbReference type="KEGG" id="chyd:H4K34_12705"/>
<sequence>MMLLIRNAHVFAPEDLGMQDILLGEGKILAIDSKIEANKHFKSWDAQGQIVTPGFIDQHIHIIGAGGKRGFSSMTPEVKMTDLVQCGTTTVVGLLGTDGSTRSIKSLYAKVRSLEMEGLSAYMYSGYYGLDPIHIMSRMQEEMIFIDKVLGCKIAIADIRSSYPSELDLLRLLREIRVGGMIANKKGILHIHLGNLKDQMDLLFRVVEEYEFPIQHISPTHVGRTKSLFDQAIAFGKLGGMIDITTGASKYTDPHKSVIYAMDQGLSIEQMTFSSDGNAGLDRLDENKNFIGVRAASFAENFHEMRALHQSGLALEEALKPITSGPAKNLGLANKGRIKVGADADFCILDDQLQLQSVIARGQMMMENGQLTVKDTFE</sequence>
<comment type="cofactor">
    <cofactor evidence="1 3">
        <name>Zn(2+)</name>
        <dbReference type="ChEBI" id="CHEBI:29105"/>
    </cofactor>
    <text evidence="1 3">Binds 2 Zn(2+) ions per subunit.</text>
</comment>
<proteinExistence type="inferred from homology"/>
<dbReference type="InterPro" id="IPR011059">
    <property type="entry name" value="Metal-dep_hydrolase_composite"/>
</dbReference>
<dbReference type="SUPFAM" id="SSF51556">
    <property type="entry name" value="Metallo-dependent hydrolases"/>
    <property type="match status" value="1"/>
</dbReference>
<dbReference type="PIRSF" id="PIRSF001238">
    <property type="entry name" value="IadA"/>
    <property type="match status" value="1"/>
</dbReference>
<dbReference type="EC" id="3.4.19.-" evidence="1"/>
<comment type="PTM">
    <text evidence="4">Carbamylation allows a single lysine to coordinate two zinc ions.</text>
</comment>
<name>A0A7H0VK18_9FLAO</name>
<accession>A0A7H0VK18</accession>
<keyword evidence="1 3" id="KW-0479">Metal-binding</keyword>
<feature type="modified residue" description="N6-carboxylysine" evidence="4">
    <location>
        <position position="153"/>
    </location>
</feature>
<dbReference type="GO" id="GO:0046872">
    <property type="term" value="F:metal ion binding"/>
    <property type="evidence" value="ECO:0007669"/>
    <property type="project" value="UniProtKB-KW"/>
</dbReference>
<feature type="binding site" description="via carbamate group" evidence="3">
    <location>
        <position position="153"/>
    </location>
    <ligand>
        <name>Zn(2+)</name>
        <dbReference type="ChEBI" id="CHEBI:29105"/>
        <label>2</label>
        <note>catalytic</note>
    </ligand>
</feature>
<dbReference type="Proteomes" id="UP000516305">
    <property type="component" value="Chromosome"/>
</dbReference>
<dbReference type="Pfam" id="PF01979">
    <property type="entry name" value="Amidohydro_1"/>
    <property type="match status" value="1"/>
</dbReference>
<evidence type="ECO:0000313" key="6">
    <source>
        <dbReference type="EMBL" id="QNR26066.1"/>
    </source>
</evidence>
<keyword evidence="1" id="KW-0482">Metalloprotease</keyword>
<dbReference type="GO" id="GO:0008798">
    <property type="term" value="F:beta-aspartyl-peptidase activity"/>
    <property type="evidence" value="ECO:0007669"/>
    <property type="project" value="InterPro"/>
</dbReference>
<dbReference type="GO" id="GO:0016810">
    <property type="term" value="F:hydrolase activity, acting on carbon-nitrogen (but not peptide) bonds"/>
    <property type="evidence" value="ECO:0007669"/>
    <property type="project" value="InterPro"/>
</dbReference>
<evidence type="ECO:0000313" key="7">
    <source>
        <dbReference type="Proteomes" id="UP000516305"/>
    </source>
</evidence>
<comment type="PTM">
    <text evidence="1">Carboxylation allows a single lysine to coordinate two zinc ions.</text>
</comment>
<protein>
    <recommendedName>
        <fullName evidence="1">Isoaspartyl dipeptidase</fullName>
        <ecNumber evidence="1">3.4.19.-</ecNumber>
    </recommendedName>
</protein>
<dbReference type="AlphaFoldDB" id="A0A7H0VK18"/>
<evidence type="ECO:0000256" key="4">
    <source>
        <dbReference type="PIRSR" id="PIRSR001238-50"/>
    </source>
</evidence>
<feature type="binding site" description="via carbamate group" evidence="3">
    <location>
        <position position="153"/>
    </location>
    <ligand>
        <name>Zn(2+)</name>
        <dbReference type="ChEBI" id="CHEBI:29105"/>
        <label>1</label>
        <note>catalytic</note>
    </ligand>
</feature>
<dbReference type="SUPFAM" id="SSF51338">
    <property type="entry name" value="Composite domain of metallo-dependent hydrolases"/>
    <property type="match status" value="1"/>
</dbReference>
<comment type="similarity">
    <text evidence="1">Belongs to the peptidase M38 family.</text>
</comment>
<keyword evidence="1 6" id="KW-0378">Hydrolase</keyword>